<dbReference type="KEGG" id="mgk:FSB76_27835"/>
<feature type="modified residue" description="4-aspartylphosphate" evidence="1">
    <location>
        <position position="56"/>
    </location>
</feature>
<feature type="domain" description="Response regulatory" evidence="2">
    <location>
        <begin position="5"/>
        <end position="116"/>
    </location>
</feature>
<name>A0A5B8W9C0_9SPHI</name>
<dbReference type="Gene3D" id="2.40.50.1020">
    <property type="entry name" value="LytTr DNA-binding domain"/>
    <property type="match status" value="1"/>
</dbReference>
<dbReference type="InterPro" id="IPR011006">
    <property type="entry name" value="CheY-like_superfamily"/>
</dbReference>
<dbReference type="SMART" id="SM00850">
    <property type="entry name" value="LytTR"/>
    <property type="match status" value="1"/>
</dbReference>
<dbReference type="AlphaFoldDB" id="A0A5B8W9C0"/>
<dbReference type="Pfam" id="PF00072">
    <property type="entry name" value="Response_reg"/>
    <property type="match status" value="1"/>
</dbReference>
<evidence type="ECO:0000259" key="2">
    <source>
        <dbReference type="PROSITE" id="PS50110"/>
    </source>
</evidence>
<gene>
    <name evidence="4" type="ORF">FSB76_27835</name>
</gene>
<evidence type="ECO:0000259" key="3">
    <source>
        <dbReference type="PROSITE" id="PS50930"/>
    </source>
</evidence>
<evidence type="ECO:0000313" key="4">
    <source>
        <dbReference type="EMBL" id="QEC79576.1"/>
    </source>
</evidence>
<dbReference type="InterPro" id="IPR046947">
    <property type="entry name" value="LytR-like"/>
</dbReference>
<organism evidence="4 5">
    <name type="scientific">Mucilaginibacter ginsenosidivorax</name>
    <dbReference type="NCBI Taxonomy" id="862126"/>
    <lineage>
        <taxon>Bacteria</taxon>
        <taxon>Pseudomonadati</taxon>
        <taxon>Bacteroidota</taxon>
        <taxon>Sphingobacteriia</taxon>
        <taxon>Sphingobacteriales</taxon>
        <taxon>Sphingobacteriaceae</taxon>
        <taxon>Mucilaginibacter</taxon>
    </lineage>
</organism>
<dbReference type="RefSeq" id="WP_147059311.1">
    <property type="nucleotide sequence ID" value="NZ_CP042437.1"/>
</dbReference>
<evidence type="ECO:0000313" key="5">
    <source>
        <dbReference type="Proteomes" id="UP000321362"/>
    </source>
</evidence>
<evidence type="ECO:0000256" key="1">
    <source>
        <dbReference type="PROSITE-ProRule" id="PRU00169"/>
    </source>
</evidence>
<dbReference type="SMART" id="SM00448">
    <property type="entry name" value="REC"/>
    <property type="match status" value="1"/>
</dbReference>
<dbReference type="GO" id="GO:0000156">
    <property type="term" value="F:phosphorelay response regulator activity"/>
    <property type="evidence" value="ECO:0007669"/>
    <property type="project" value="InterPro"/>
</dbReference>
<dbReference type="PROSITE" id="PS50110">
    <property type="entry name" value="RESPONSE_REGULATORY"/>
    <property type="match status" value="1"/>
</dbReference>
<dbReference type="PANTHER" id="PTHR37299">
    <property type="entry name" value="TRANSCRIPTIONAL REGULATOR-RELATED"/>
    <property type="match status" value="1"/>
</dbReference>
<accession>A0A5B8W9C0</accession>
<dbReference type="EMBL" id="CP042437">
    <property type="protein sequence ID" value="QEC79576.1"/>
    <property type="molecule type" value="Genomic_DNA"/>
</dbReference>
<dbReference type="InterPro" id="IPR001789">
    <property type="entry name" value="Sig_transdc_resp-reg_receiver"/>
</dbReference>
<dbReference type="Gene3D" id="3.40.50.2300">
    <property type="match status" value="1"/>
</dbReference>
<feature type="domain" description="HTH LytTR-type" evidence="3">
    <location>
        <begin position="128"/>
        <end position="232"/>
    </location>
</feature>
<dbReference type="PROSITE" id="PS50930">
    <property type="entry name" value="HTH_LYTTR"/>
    <property type="match status" value="1"/>
</dbReference>
<sequence>MKKIQVVIVDDERLAREEVRTALSYYPDVEIVAEAANADDAKLLIQKHQPQLVFLDVQMPEKSGFDLLEMLDTVPEIIFTTAFDQYAVKAFEADALDYLVKPIRDERFAKAMEKVRAKLTTTTDNRQIFIKDGSKCYFLKIDEIHLVESMDNYAVLYFGDKKAFLKRSLNQMEERLDAKTFFRVNRAQIINLTYIDQISHLPGGKLSISLKTGQVVEVSERQSVKFKGKLKT</sequence>
<dbReference type="InterPro" id="IPR007492">
    <property type="entry name" value="LytTR_DNA-bd_dom"/>
</dbReference>
<dbReference type="SUPFAM" id="SSF52172">
    <property type="entry name" value="CheY-like"/>
    <property type="match status" value="1"/>
</dbReference>
<dbReference type="OrthoDB" id="9787344at2"/>
<dbReference type="PANTHER" id="PTHR37299:SF1">
    <property type="entry name" value="STAGE 0 SPORULATION PROTEIN A HOMOLOG"/>
    <property type="match status" value="1"/>
</dbReference>
<dbReference type="GO" id="GO:0003677">
    <property type="term" value="F:DNA binding"/>
    <property type="evidence" value="ECO:0007669"/>
    <property type="project" value="InterPro"/>
</dbReference>
<keyword evidence="1" id="KW-0597">Phosphoprotein</keyword>
<reference evidence="4 5" key="1">
    <citation type="journal article" date="2013" name="J. Microbiol.">
        <title>Mucilaginibacter ginsenosidivorax sp. nov., with ginsenoside converting activity isolated from sediment.</title>
        <authorList>
            <person name="Kim J.K."/>
            <person name="Choi T.E."/>
            <person name="Liu Q.M."/>
            <person name="Park H.Y."/>
            <person name="Yi T.H."/>
            <person name="Yoon M.H."/>
            <person name="Kim S.C."/>
            <person name="Im W.T."/>
        </authorList>
    </citation>
    <scope>NUCLEOTIDE SEQUENCE [LARGE SCALE GENOMIC DNA]</scope>
    <source>
        <strain evidence="4 5">KHI28</strain>
    </source>
</reference>
<protein>
    <submittedName>
        <fullName evidence="4">Response regulator</fullName>
    </submittedName>
</protein>
<proteinExistence type="predicted"/>
<dbReference type="Pfam" id="PF04397">
    <property type="entry name" value="LytTR"/>
    <property type="match status" value="1"/>
</dbReference>
<dbReference type="Proteomes" id="UP000321362">
    <property type="component" value="Chromosome"/>
</dbReference>
<keyword evidence="5" id="KW-1185">Reference proteome</keyword>